<gene>
    <name evidence="1" type="ORF">CPELLU_LOCUS17359</name>
</gene>
<reference evidence="1" key="1">
    <citation type="submission" date="2021-06" db="EMBL/GenBank/DDBJ databases">
        <authorList>
            <person name="Kallberg Y."/>
            <person name="Tangrot J."/>
            <person name="Rosling A."/>
        </authorList>
    </citation>
    <scope>NUCLEOTIDE SEQUENCE</scope>
    <source>
        <strain evidence="1">FL966</strain>
    </source>
</reference>
<organism evidence="1 2">
    <name type="scientific">Cetraspora pellucida</name>
    <dbReference type="NCBI Taxonomy" id="1433469"/>
    <lineage>
        <taxon>Eukaryota</taxon>
        <taxon>Fungi</taxon>
        <taxon>Fungi incertae sedis</taxon>
        <taxon>Mucoromycota</taxon>
        <taxon>Glomeromycotina</taxon>
        <taxon>Glomeromycetes</taxon>
        <taxon>Diversisporales</taxon>
        <taxon>Gigasporaceae</taxon>
        <taxon>Cetraspora</taxon>
    </lineage>
</organism>
<proteinExistence type="predicted"/>
<name>A0A9N9P8D4_9GLOM</name>
<protein>
    <submittedName>
        <fullName evidence="1">5531_t:CDS:1</fullName>
    </submittedName>
</protein>
<sequence>KDNKTKAVLPKEKTISNLEEVKVTIQIEDIQIQIKVTIIKREQPYLLLFEAVIYIGIADKNRSDMIDNIYEILKELVQQQLEIVAKIFIEVYQIIARHKEVYAMILETPNNKLTQQIAQIHKVTKLKEFANDKEKQKEIQITIPDTSKMGKFVKENLSQLERDKYKKLLASSLEKQEKIYNDNEIERRYIPKDNTYREWPVTPTSSKEDFSLKSRNIREWFKKPSKRITETKFSDKRLYNEEEFKLQKPPIKYKRTRTVASTNTNLLFTNKDKWRKKRDIRRKLFQESKNKEITSEDEKEINEINNIIEDDVQNYYKNRYNDEDTKILEIPRNRQTAQYLVTRNSNLIDEQWQKAYAYTSPK</sequence>
<feature type="non-terminal residue" evidence="1">
    <location>
        <position position="1"/>
    </location>
</feature>
<evidence type="ECO:0000313" key="1">
    <source>
        <dbReference type="EMBL" id="CAG8796361.1"/>
    </source>
</evidence>
<dbReference type="Proteomes" id="UP000789759">
    <property type="component" value="Unassembled WGS sequence"/>
</dbReference>
<dbReference type="EMBL" id="CAJVQA010029206">
    <property type="protein sequence ID" value="CAG8796361.1"/>
    <property type="molecule type" value="Genomic_DNA"/>
</dbReference>
<keyword evidence="2" id="KW-1185">Reference proteome</keyword>
<comment type="caution">
    <text evidence="1">The sequence shown here is derived from an EMBL/GenBank/DDBJ whole genome shotgun (WGS) entry which is preliminary data.</text>
</comment>
<feature type="non-terminal residue" evidence="1">
    <location>
        <position position="362"/>
    </location>
</feature>
<evidence type="ECO:0000313" key="2">
    <source>
        <dbReference type="Proteomes" id="UP000789759"/>
    </source>
</evidence>
<accession>A0A9N9P8D4</accession>
<dbReference type="AlphaFoldDB" id="A0A9N9P8D4"/>